<evidence type="ECO:0000313" key="3">
    <source>
        <dbReference type="EMBL" id="MBB5283795.1"/>
    </source>
</evidence>
<sequence length="132" mass="15701">MKKSLILLAMMALTVTGAFAQMKRSPYSSRDYERRQSYQINELKREARDRISYGVQSRALTRREANRFMGEYERIQQRERQYRSRGGLSPRESQELVNSLERLVVNVRRETHDGRRSNDHLANRRYGPRSGY</sequence>
<name>A0A840TLI1_9BACT</name>
<feature type="signal peptide" evidence="2">
    <location>
        <begin position="1"/>
        <end position="20"/>
    </location>
</feature>
<reference evidence="3 4" key="1">
    <citation type="submission" date="2020-08" db="EMBL/GenBank/DDBJ databases">
        <title>Genomic Encyclopedia of Type Strains, Phase IV (KMG-IV): sequencing the most valuable type-strain genomes for metagenomic binning, comparative biology and taxonomic classification.</title>
        <authorList>
            <person name="Goeker M."/>
        </authorList>
    </citation>
    <scope>NUCLEOTIDE SEQUENCE [LARGE SCALE GENOMIC DNA]</scope>
    <source>
        <strain evidence="3 4">DSM 105074</strain>
    </source>
</reference>
<evidence type="ECO:0000256" key="1">
    <source>
        <dbReference type="SAM" id="MobiDB-lite"/>
    </source>
</evidence>
<proteinExistence type="predicted"/>
<dbReference type="RefSeq" id="WP_184173477.1">
    <property type="nucleotide sequence ID" value="NZ_JACHGF010000002.1"/>
</dbReference>
<comment type="caution">
    <text evidence="3">The sequence shown here is derived from an EMBL/GenBank/DDBJ whole genome shotgun (WGS) entry which is preliminary data.</text>
</comment>
<accession>A0A840TLI1</accession>
<keyword evidence="2" id="KW-0732">Signal</keyword>
<protein>
    <recommendedName>
        <fullName evidence="5">DUF4148 domain-containing protein</fullName>
    </recommendedName>
</protein>
<feature type="compositionally biased region" description="Basic and acidic residues" evidence="1">
    <location>
        <begin position="108"/>
        <end position="122"/>
    </location>
</feature>
<dbReference type="EMBL" id="JACHGF010000002">
    <property type="protein sequence ID" value="MBB5283795.1"/>
    <property type="molecule type" value="Genomic_DNA"/>
</dbReference>
<feature type="chain" id="PRO_5033024629" description="DUF4148 domain-containing protein" evidence="2">
    <location>
        <begin position="21"/>
        <end position="132"/>
    </location>
</feature>
<dbReference type="Proteomes" id="UP000557307">
    <property type="component" value="Unassembled WGS sequence"/>
</dbReference>
<keyword evidence="4" id="KW-1185">Reference proteome</keyword>
<gene>
    <name evidence="3" type="ORF">HNQ92_001921</name>
</gene>
<feature type="region of interest" description="Disordered" evidence="1">
    <location>
        <begin position="108"/>
        <end position="132"/>
    </location>
</feature>
<evidence type="ECO:0000256" key="2">
    <source>
        <dbReference type="SAM" id="SignalP"/>
    </source>
</evidence>
<organism evidence="3 4">
    <name type="scientific">Rhabdobacter roseus</name>
    <dbReference type="NCBI Taxonomy" id="1655419"/>
    <lineage>
        <taxon>Bacteria</taxon>
        <taxon>Pseudomonadati</taxon>
        <taxon>Bacteroidota</taxon>
        <taxon>Cytophagia</taxon>
        <taxon>Cytophagales</taxon>
        <taxon>Cytophagaceae</taxon>
        <taxon>Rhabdobacter</taxon>
    </lineage>
</organism>
<evidence type="ECO:0008006" key="5">
    <source>
        <dbReference type="Google" id="ProtNLM"/>
    </source>
</evidence>
<dbReference type="AlphaFoldDB" id="A0A840TLI1"/>
<evidence type="ECO:0000313" key="4">
    <source>
        <dbReference type="Proteomes" id="UP000557307"/>
    </source>
</evidence>